<dbReference type="InterPro" id="IPR025724">
    <property type="entry name" value="GAG-pre-integrase_dom"/>
</dbReference>
<keyword evidence="18" id="KW-0917">Virion maturation</keyword>
<gene>
    <name evidence="23" type="ORF">NliqN6_6475</name>
</gene>
<organism evidence="23 24">
    <name type="scientific">Naganishia liquefaciens</name>
    <dbReference type="NCBI Taxonomy" id="104408"/>
    <lineage>
        <taxon>Eukaryota</taxon>
        <taxon>Fungi</taxon>
        <taxon>Dikarya</taxon>
        <taxon>Basidiomycota</taxon>
        <taxon>Agaricomycotina</taxon>
        <taxon>Tremellomycetes</taxon>
        <taxon>Filobasidiales</taxon>
        <taxon>Filobasidiaceae</taxon>
        <taxon>Naganishia</taxon>
    </lineage>
</organism>
<evidence type="ECO:0000256" key="3">
    <source>
        <dbReference type="ARBA" id="ARBA00022612"/>
    </source>
</evidence>
<keyword evidence="10" id="KW-0255">Endonuclease</keyword>
<dbReference type="InterPro" id="IPR036875">
    <property type="entry name" value="Znf_CCHC_sf"/>
</dbReference>
<evidence type="ECO:0000256" key="9">
    <source>
        <dbReference type="ARBA" id="ARBA00022741"/>
    </source>
</evidence>
<dbReference type="Pfam" id="PF13976">
    <property type="entry name" value="gag_pre-integrs"/>
    <property type="match status" value="1"/>
</dbReference>
<dbReference type="GO" id="GO:0003964">
    <property type="term" value="F:RNA-directed DNA polymerase activity"/>
    <property type="evidence" value="ECO:0007669"/>
    <property type="project" value="UniProtKB-KW"/>
</dbReference>
<proteinExistence type="predicted"/>
<reference evidence="23" key="1">
    <citation type="submission" date="2020-07" db="EMBL/GenBank/DDBJ databases">
        <title>Draft Genome Sequence of a Deep-Sea Yeast, Naganishia (Cryptococcus) liquefaciens strain N6.</title>
        <authorList>
            <person name="Han Y.W."/>
            <person name="Kajitani R."/>
            <person name="Morimoto H."/>
            <person name="Parhat M."/>
            <person name="Tsubouchi H."/>
            <person name="Bakenova O."/>
            <person name="Ogata M."/>
            <person name="Argunhan B."/>
            <person name="Aoki R."/>
            <person name="Kajiwara S."/>
            <person name="Itoh T."/>
            <person name="Iwasaki H."/>
        </authorList>
    </citation>
    <scope>NUCLEOTIDE SEQUENCE</scope>
    <source>
        <strain evidence="23">N6</strain>
    </source>
</reference>
<keyword evidence="6" id="KW-0548">Nucleotidyltransferase</keyword>
<sequence>MSSTSNLLQDIPILTGAENAFQWEIDIMNLLMTIGADGIVDGTEAKPSVTPLALAEGGKKPETAALSLFQYEMKRADDWEKRNREAKGYMLKTVSKSLRHDLRDCKTAKEIWDRLKLLHKIQRPELRNQAMRELLSFRFRPGDDPNKHVDAFTDLVFKAKAAGEGIDDGRRCELFIDTLPKEYDTVQTRFLTMKEEERTFAYLKTLFHDQSTRLEREQKSDLLYTQGKRSFYDKKRNDGKGAGQRNKSSDECFYCHKKDHHKNKCRKRIRDEKNGNGKSNTRSEQAAYLGTGFTASAIGTIDLQQVGSQIFHAQHSDNTIRFLLDLGATEHICGDRSAFTNLRKAAVPRTFQTVSGVTRAEEVGDIVVVGSHAGNLTITDVYHIPGCPNLLSYGLMIKRKWDIRVTEDGGVMRVGGLKGLMYHLRTTGTQGALRLVEFSLLNKRPDSGIATAAEATVATAFITATHTKDTLEQWHQRLGHKGVSGIRELAKIGLIEITDDNNTTFRTDQCDTCAISKTARQSFSDVSVRGSKPLELVHSDIAGPFVPGEKGYKYYITFIDDYTGTLTALPMTDKTVNSTFSHFLNFKATMEKGWNSPIKIFRTDGGSEYKRRFGIFLNRNGINN</sequence>
<evidence type="ECO:0000256" key="16">
    <source>
        <dbReference type="ARBA" id="ARBA00022918"/>
    </source>
</evidence>
<keyword evidence="15" id="KW-0229">DNA integration</keyword>
<dbReference type="InterPro" id="IPR039537">
    <property type="entry name" value="Retrotran_Ty1/copia-like"/>
</dbReference>
<dbReference type="GO" id="GO:0003887">
    <property type="term" value="F:DNA-directed DNA polymerase activity"/>
    <property type="evidence" value="ECO:0007669"/>
    <property type="project" value="UniProtKB-KW"/>
</dbReference>
<dbReference type="GO" id="GO:0003723">
    <property type="term" value="F:RNA binding"/>
    <property type="evidence" value="ECO:0007669"/>
    <property type="project" value="UniProtKB-KW"/>
</dbReference>
<evidence type="ECO:0000256" key="17">
    <source>
        <dbReference type="ARBA" id="ARBA00022932"/>
    </source>
</evidence>
<keyword evidence="13" id="KW-0460">Magnesium</keyword>
<keyword evidence="11" id="KW-0378">Hydrolase</keyword>
<keyword evidence="8" id="KW-0479">Metal-binding</keyword>
<dbReference type="GO" id="GO:0008270">
    <property type="term" value="F:zinc ion binding"/>
    <property type="evidence" value="ECO:0007669"/>
    <property type="project" value="InterPro"/>
</dbReference>
<comment type="function">
    <text evidence="1">The aspartyl protease (PR) mediates the proteolytic cleavages of the Gag and Gag-Pol polyproteins after assembly of the VLP.</text>
</comment>
<evidence type="ECO:0000259" key="22">
    <source>
        <dbReference type="PROSITE" id="PS50994"/>
    </source>
</evidence>
<dbReference type="EMBL" id="BLZA01000053">
    <property type="protein sequence ID" value="GHJ90073.1"/>
    <property type="molecule type" value="Genomic_DNA"/>
</dbReference>
<keyword evidence="17" id="KW-0808">Transferase</keyword>
<evidence type="ECO:0000256" key="21">
    <source>
        <dbReference type="ARBA" id="ARBA00049244"/>
    </source>
</evidence>
<keyword evidence="16" id="KW-0695">RNA-directed DNA polymerase</keyword>
<evidence type="ECO:0000256" key="2">
    <source>
        <dbReference type="ARBA" id="ARBA00022578"/>
    </source>
</evidence>
<dbReference type="GO" id="GO:0005524">
    <property type="term" value="F:ATP binding"/>
    <property type="evidence" value="ECO:0007669"/>
    <property type="project" value="UniProtKB-KW"/>
</dbReference>
<dbReference type="SUPFAM" id="SSF53098">
    <property type="entry name" value="Ribonuclease H-like"/>
    <property type="match status" value="1"/>
</dbReference>
<dbReference type="SUPFAM" id="SSF57756">
    <property type="entry name" value="Retrovirus zinc finger-like domains"/>
    <property type="match status" value="1"/>
</dbReference>
<evidence type="ECO:0000256" key="11">
    <source>
        <dbReference type="ARBA" id="ARBA00022801"/>
    </source>
</evidence>
<evidence type="ECO:0000256" key="8">
    <source>
        <dbReference type="ARBA" id="ARBA00022723"/>
    </source>
</evidence>
<dbReference type="Proteomes" id="UP000620104">
    <property type="component" value="Unassembled WGS sequence"/>
</dbReference>
<dbReference type="InterPro" id="IPR012337">
    <property type="entry name" value="RNaseH-like_sf"/>
</dbReference>
<dbReference type="GO" id="GO:0006397">
    <property type="term" value="P:mRNA processing"/>
    <property type="evidence" value="ECO:0007669"/>
    <property type="project" value="UniProtKB-KW"/>
</dbReference>
<name>A0A8H3TZQ9_9TREE</name>
<accession>A0A8H3TZQ9</accession>
<dbReference type="InterPro" id="IPR001584">
    <property type="entry name" value="Integrase_cat-core"/>
</dbReference>
<dbReference type="GO" id="GO:0004519">
    <property type="term" value="F:endonuclease activity"/>
    <property type="evidence" value="ECO:0007669"/>
    <property type="project" value="UniProtKB-KW"/>
</dbReference>
<keyword evidence="12" id="KW-0067">ATP-binding</keyword>
<evidence type="ECO:0000256" key="5">
    <source>
        <dbReference type="ARBA" id="ARBA00022670"/>
    </source>
</evidence>
<dbReference type="Pfam" id="PF22936">
    <property type="entry name" value="Pol_BBD"/>
    <property type="match status" value="1"/>
</dbReference>
<dbReference type="PANTHER" id="PTHR42648">
    <property type="entry name" value="TRANSPOSASE, PUTATIVE-RELATED"/>
    <property type="match status" value="1"/>
</dbReference>
<keyword evidence="17" id="KW-0239">DNA-directed DNA polymerase</keyword>
<evidence type="ECO:0000256" key="1">
    <source>
        <dbReference type="ARBA" id="ARBA00002180"/>
    </source>
</evidence>
<keyword evidence="14" id="KW-0694">RNA-binding</keyword>
<dbReference type="GO" id="GO:0008233">
    <property type="term" value="F:peptidase activity"/>
    <property type="evidence" value="ECO:0007669"/>
    <property type="project" value="UniProtKB-KW"/>
</dbReference>
<comment type="catalytic activity">
    <reaction evidence="21">
        <text>DNA(n) + a 2'-deoxyribonucleoside 5'-triphosphate = DNA(n+1) + diphosphate</text>
        <dbReference type="Rhea" id="RHEA:22508"/>
        <dbReference type="Rhea" id="RHEA-COMP:17339"/>
        <dbReference type="Rhea" id="RHEA-COMP:17340"/>
        <dbReference type="ChEBI" id="CHEBI:33019"/>
        <dbReference type="ChEBI" id="CHEBI:61560"/>
        <dbReference type="ChEBI" id="CHEBI:173112"/>
        <dbReference type="EC" id="2.7.7.7"/>
    </reaction>
</comment>
<keyword evidence="2" id="KW-0815">Transposition</keyword>
<evidence type="ECO:0000256" key="19">
    <source>
        <dbReference type="ARBA" id="ARBA00023172"/>
    </source>
</evidence>
<evidence type="ECO:0000256" key="7">
    <source>
        <dbReference type="ARBA" id="ARBA00022722"/>
    </source>
</evidence>
<evidence type="ECO:0000256" key="6">
    <source>
        <dbReference type="ARBA" id="ARBA00022695"/>
    </source>
</evidence>
<dbReference type="GO" id="GO:0015074">
    <property type="term" value="P:DNA integration"/>
    <property type="evidence" value="ECO:0007669"/>
    <property type="project" value="UniProtKB-KW"/>
</dbReference>
<evidence type="ECO:0000256" key="10">
    <source>
        <dbReference type="ARBA" id="ARBA00022759"/>
    </source>
</evidence>
<dbReference type="InterPro" id="IPR036397">
    <property type="entry name" value="RNaseH_sf"/>
</dbReference>
<keyword evidence="3" id="KW-1188">Viral release from host cell</keyword>
<dbReference type="InterPro" id="IPR054722">
    <property type="entry name" value="PolX-like_BBD"/>
</dbReference>
<dbReference type="PANTHER" id="PTHR42648:SF11">
    <property type="entry name" value="TRANSPOSON TY4-P GAG-POL POLYPROTEIN"/>
    <property type="match status" value="1"/>
</dbReference>
<keyword evidence="19" id="KW-0233">DNA recombination</keyword>
<protein>
    <recommendedName>
        <fullName evidence="22">Integrase catalytic domain-containing protein</fullName>
    </recommendedName>
</protein>
<evidence type="ECO:0000256" key="18">
    <source>
        <dbReference type="ARBA" id="ARBA00023113"/>
    </source>
</evidence>
<evidence type="ECO:0000256" key="15">
    <source>
        <dbReference type="ARBA" id="ARBA00022908"/>
    </source>
</evidence>
<keyword evidence="5" id="KW-0645">Protease</keyword>
<dbReference type="GO" id="GO:0006508">
    <property type="term" value="P:proteolysis"/>
    <property type="evidence" value="ECO:0007669"/>
    <property type="project" value="UniProtKB-KW"/>
</dbReference>
<dbReference type="GO" id="GO:0005634">
    <property type="term" value="C:nucleus"/>
    <property type="evidence" value="ECO:0007669"/>
    <property type="project" value="UniProtKB-ARBA"/>
</dbReference>
<evidence type="ECO:0000256" key="20">
    <source>
        <dbReference type="ARBA" id="ARBA00048173"/>
    </source>
</evidence>
<comment type="caution">
    <text evidence="23">The sequence shown here is derived from an EMBL/GenBank/DDBJ whole genome shotgun (WGS) entry which is preliminary data.</text>
</comment>
<keyword evidence="24" id="KW-1185">Reference proteome</keyword>
<evidence type="ECO:0000256" key="4">
    <source>
        <dbReference type="ARBA" id="ARBA00022664"/>
    </source>
</evidence>
<keyword evidence="7" id="KW-0540">Nuclease</keyword>
<dbReference type="Pfam" id="PF14223">
    <property type="entry name" value="Retrotran_gag_2"/>
    <property type="match status" value="1"/>
</dbReference>
<dbReference type="OrthoDB" id="7691805at2759"/>
<evidence type="ECO:0000256" key="14">
    <source>
        <dbReference type="ARBA" id="ARBA00022884"/>
    </source>
</evidence>
<dbReference type="PROSITE" id="PS50994">
    <property type="entry name" value="INTEGRASE"/>
    <property type="match status" value="1"/>
</dbReference>
<comment type="catalytic activity">
    <reaction evidence="20">
        <text>DNA(n) + a 2'-deoxyribonucleoside 5'-triphosphate = DNA(n+1) + diphosphate</text>
        <dbReference type="Rhea" id="RHEA:22508"/>
        <dbReference type="Rhea" id="RHEA-COMP:17339"/>
        <dbReference type="Rhea" id="RHEA-COMP:17340"/>
        <dbReference type="ChEBI" id="CHEBI:33019"/>
        <dbReference type="ChEBI" id="CHEBI:61560"/>
        <dbReference type="ChEBI" id="CHEBI:173112"/>
        <dbReference type="EC" id="2.7.7.49"/>
    </reaction>
</comment>
<feature type="domain" description="Integrase catalytic" evidence="22">
    <location>
        <begin position="529"/>
        <end position="624"/>
    </location>
</feature>
<keyword evidence="4" id="KW-0507">mRNA processing</keyword>
<evidence type="ECO:0000313" key="23">
    <source>
        <dbReference type="EMBL" id="GHJ90073.1"/>
    </source>
</evidence>
<dbReference type="Pfam" id="PF00665">
    <property type="entry name" value="rve"/>
    <property type="match status" value="1"/>
</dbReference>
<evidence type="ECO:0000256" key="13">
    <source>
        <dbReference type="ARBA" id="ARBA00022842"/>
    </source>
</evidence>
<dbReference type="Gene3D" id="3.30.420.10">
    <property type="entry name" value="Ribonuclease H-like superfamily/Ribonuclease H"/>
    <property type="match status" value="1"/>
</dbReference>
<keyword evidence="9" id="KW-0547">Nucleotide-binding</keyword>
<dbReference type="GO" id="GO:0032196">
    <property type="term" value="P:transposition"/>
    <property type="evidence" value="ECO:0007669"/>
    <property type="project" value="UniProtKB-KW"/>
</dbReference>
<evidence type="ECO:0000313" key="24">
    <source>
        <dbReference type="Proteomes" id="UP000620104"/>
    </source>
</evidence>
<dbReference type="AlphaFoldDB" id="A0A8H3TZQ9"/>
<evidence type="ECO:0000256" key="12">
    <source>
        <dbReference type="ARBA" id="ARBA00022840"/>
    </source>
</evidence>
<dbReference type="GO" id="GO:0006310">
    <property type="term" value="P:DNA recombination"/>
    <property type="evidence" value="ECO:0007669"/>
    <property type="project" value="UniProtKB-KW"/>
</dbReference>